<organism evidence="1">
    <name type="scientific">Siphoviridae sp. cto3L1</name>
    <dbReference type="NCBI Taxonomy" id="2827942"/>
    <lineage>
        <taxon>Viruses</taxon>
        <taxon>Duplodnaviria</taxon>
        <taxon>Heunggongvirae</taxon>
        <taxon>Uroviricota</taxon>
        <taxon>Caudoviricetes</taxon>
    </lineage>
</organism>
<accession>A0A8S5SQJ0</accession>
<name>A0A8S5SQJ0_9CAUD</name>
<proteinExistence type="predicted"/>
<protein>
    <submittedName>
        <fullName evidence="1">Uncharacterized protein</fullName>
    </submittedName>
</protein>
<evidence type="ECO:0000313" key="1">
    <source>
        <dbReference type="EMBL" id="DAF53265.1"/>
    </source>
</evidence>
<reference evidence="1" key="1">
    <citation type="journal article" date="2021" name="Proc. Natl. Acad. Sci. U.S.A.">
        <title>A Catalog of Tens of Thousands of Viruses from Human Metagenomes Reveals Hidden Associations with Chronic Diseases.</title>
        <authorList>
            <person name="Tisza M.J."/>
            <person name="Buck C.B."/>
        </authorList>
    </citation>
    <scope>NUCLEOTIDE SEQUENCE</scope>
    <source>
        <strain evidence="1">Cto3L1</strain>
    </source>
</reference>
<sequence length="40" mass="5239">MRMMFRIRLFLWVAWVRIPKPWRKRKYNKIFEQMQQAVKK</sequence>
<dbReference type="EMBL" id="BK032650">
    <property type="protein sequence ID" value="DAF53265.1"/>
    <property type="molecule type" value="Genomic_DNA"/>
</dbReference>